<gene>
    <name evidence="6" type="ORF">NE857_26530</name>
</gene>
<feature type="domain" description="HTH tetR-type" evidence="5">
    <location>
        <begin position="18"/>
        <end position="78"/>
    </location>
</feature>
<evidence type="ECO:0000256" key="1">
    <source>
        <dbReference type="ARBA" id="ARBA00023015"/>
    </source>
</evidence>
<dbReference type="PRINTS" id="PR00455">
    <property type="entry name" value="HTHTETR"/>
</dbReference>
<dbReference type="Pfam" id="PF00440">
    <property type="entry name" value="TetR_N"/>
    <property type="match status" value="1"/>
</dbReference>
<dbReference type="Gene3D" id="1.10.10.60">
    <property type="entry name" value="Homeodomain-like"/>
    <property type="match status" value="1"/>
</dbReference>
<reference evidence="6" key="1">
    <citation type="submission" date="2022-06" db="EMBL/GenBank/DDBJ databases">
        <authorList>
            <person name="Ping M."/>
        </authorList>
    </citation>
    <scope>NUCLEOTIDE SEQUENCE</scope>
    <source>
        <strain evidence="6">JCM11759T</strain>
    </source>
</reference>
<evidence type="ECO:0000313" key="7">
    <source>
        <dbReference type="Proteomes" id="UP001055940"/>
    </source>
</evidence>
<keyword evidence="3" id="KW-0804">Transcription</keyword>
<dbReference type="SUPFAM" id="SSF46689">
    <property type="entry name" value="Homeodomain-like"/>
    <property type="match status" value="1"/>
</dbReference>
<dbReference type="PANTHER" id="PTHR30055">
    <property type="entry name" value="HTH-TYPE TRANSCRIPTIONAL REGULATOR RUTR"/>
    <property type="match status" value="1"/>
</dbReference>
<evidence type="ECO:0000256" key="3">
    <source>
        <dbReference type="ARBA" id="ARBA00023163"/>
    </source>
</evidence>
<dbReference type="PROSITE" id="PS50977">
    <property type="entry name" value="HTH_TETR_2"/>
    <property type="match status" value="1"/>
</dbReference>
<dbReference type="InterPro" id="IPR050109">
    <property type="entry name" value="HTH-type_TetR-like_transc_reg"/>
</dbReference>
<accession>A0ABY5D6C4</accession>
<dbReference type="InterPro" id="IPR001647">
    <property type="entry name" value="HTH_TetR"/>
</dbReference>
<evidence type="ECO:0000256" key="2">
    <source>
        <dbReference type="ARBA" id="ARBA00023125"/>
    </source>
</evidence>
<dbReference type="EMBL" id="CP099837">
    <property type="protein sequence ID" value="USY18804.1"/>
    <property type="molecule type" value="Genomic_DNA"/>
</dbReference>
<keyword evidence="2 4" id="KW-0238">DNA-binding</keyword>
<dbReference type="Gene3D" id="1.10.357.10">
    <property type="entry name" value="Tetracycline Repressor, domain 2"/>
    <property type="match status" value="1"/>
</dbReference>
<name>A0ABY5D6C4_9ACTN</name>
<organism evidence="6 7">
    <name type="scientific">Nocardiopsis exhalans</name>
    <dbReference type="NCBI Taxonomy" id="163604"/>
    <lineage>
        <taxon>Bacteria</taxon>
        <taxon>Bacillati</taxon>
        <taxon>Actinomycetota</taxon>
        <taxon>Actinomycetes</taxon>
        <taxon>Streptosporangiales</taxon>
        <taxon>Nocardiopsidaceae</taxon>
        <taxon>Nocardiopsis</taxon>
    </lineage>
</organism>
<evidence type="ECO:0000259" key="5">
    <source>
        <dbReference type="PROSITE" id="PS50977"/>
    </source>
</evidence>
<protein>
    <submittedName>
        <fullName evidence="6">TetR/AcrR family transcriptional regulator</fullName>
    </submittedName>
</protein>
<dbReference type="RefSeq" id="WP_254418117.1">
    <property type="nucleotide sequence ID" value="NZ_BAAAJB010000016.1"/>
</dbReference>
<dbReference type="SUPFAM" id="SSF48498">
    <property type="entry name" value="Tetracyclin repressor-like, C-terminal domain"/>
    <property type="match status" value="1"/>
</dbReference>
<dbReference type="Proteomes" id="UP001055940">
    <property type="component" value="Chromosome"/>
</dbReference>
<evidence type="ECO:0000313" key="6">
    <source>
        <dbReference type="EMBL" id="USY18804.1"/>
    </source>
</evidence>
<feature type="DNA-binding region" description="H-T-H motif" evidence="4">
    <location>
        <begin position="41"/>
        <end position="60"/>
    </location>
</feature>
<sequence>MQTGKTPTGRKRPSFIEQARREQVIRAAAETVAQVGYANASLSRIAEQAGISKSVISYHFAGKDELMALVAQQFIDASAEFMFARVGAEATATGQVSAWISGQVEYYAAHRTGFLAMISIITNHRSADGSNPFTGQLDEEVDEFAQLLQRGQRDGEFREFDPRSTAVIILRSTEALISAWVMDENLDLTDQTDNLLDFVHHAIRRENR</sequence>
<dbReference type="PANTHER" id="PTHR30055:SF240">
    <property type="entry name" value="HTH-TYPE TRANSCRIPTIONAL REGULATOR ACRR"/>
    <property type="match status" value="1"/>
</dbReference>
<dbReference type="InterPro" id="IPR009057">
    <property type="entry name" value="Homeodomain-like_sf"/>
</dbReference>
<dbReference type="InterPro" id="IPR036271">
    <property type="entry name" value="Tet_transcr_reg_TetR-rel_C_sf"/>
</dbReference>
<proteinExistence type="predicted"/>
<keyword evidence="7" id="KW-1185">Reference proteome</keyword>
<keyword evidence="1" id="KW-0805">Transcription regulation</keyword>
<evidence type="ECO:0000256" key="4">
    <source>
        <dbReference type="PROSITE-ProRule" id="PRU00335"/>
    </source>
</evidence>